<sequence>MVLKNKKELENFILKMDLCIDKLIKYLNEYGLTGVSIDDFANKIDEIQVFYEDEFSTKTEDIQRELQLGFWAFFSRLLMDKLGGELIIASKTDYCAGTPQLINFGNRFDKKGKKKWIGIAVDSWFVGVTKKKMLGTLRGTFEHVIEFYA</sequence>
<reference evidence="1 2" key="1">
    <citation type="submission" date="2020-02" db="EMBL/GenBank/DDBJ databases">
        <authorList>
            <person name="Criscuolo A."/>
        </authorList>
    </citation>
    <scope>NUCLEOTIDE SEQUENCE [LARGE SCALE GENOMIC DNA]</scope>
    <source>
        <strain evidence="1">CECT7796</strain>
    </source>
</reference>
<protein>
    <submittedName>
        <fullName evidence="1">Uncharacterized protein</fullName>
    </submittedName>
</protein>
<evidence type="ECO:0000313" key="2">
    <source>
        <dbReference type="Proteomes" id="UP000474567"/>
    </source>
</evidence>
<dbReference type="RefSeq" id="WP_173968470.1">
    <property type="nucleotide sequence ID" value="NZ_CADCST010000178.1"/>
</dbReference>
<gene>
    <name evidence="1" type="ORF">FLACOL7796_04687</name>
</gene>
<evidence type="ECO:0000313" key="1">
    <source>
        <dbReference type="EMBL" id="CAA9203302.1"/>
    </source>
</evidence>
<dbReference type="EMBL" id="CADCST010000178">
    <property type="protein sequence ID" value="CAA9203302.1"/>
    <property type="molecule type" value="Genomic_DNA"/>
</dbReference>
<organism evidence="1 2">
    <name type="scientific">Flavobacterium collinsii</name>
    <dbReference type="NCBI Taxonomy" id="1114861"/>
    <lineage>
        <taxon>Bacteria</taxon>
        <taxon>Pseudomonadati</taxon>
        <taxon>Bacteroidota</taxon>
        <taxon>Flavobacteriia</taxon>
        <taxon>Flavobacteriales</taxon>
        <taxon>Flavobacteriaceae</taxon>
        <taxon>Flavobacterium</taxon>
    </lineage>
</organism>
<dbReference type="Proteomes" id="UP000474567">
    <property type="component" value="Unassembled WGS sequence"/>
</dbReference>
<comment type="caution">
    <text evidence="1">The sequence shown here is derived from an EMBL/GenBank/DDBJ whole genome shotgun (WGS) entry which is preliminary data.</text>
</comment>
<proteinExistence type="predicted"/>
<keyword evidence="2" id="KW-1185">Reference proteome</keyword>
<name>A0ABM8KQ70_9FLAO</name>
<accession>A0ABM8KQ70</accession>